<feature type="signal peptide" evidence="3">
    <location>
        <begin position="1"/>
        <end position="22"/>
    </location>
</feature>
<keyword evidence="2" id="KW-0812">Transmembrane</keyword>
<gene>
    <name evidence="4" type="ORF">SKAU_G00034680</name>
</gene>
<keyword evidence="5" id="KW-1185">Reference proteome</keyword>
<proteinExistence type="predicted"/>
<reference evidence="4" key="1">
    <citation type="journal article" date="2023" name="Science">
        <title>Genome structures resolve the early diversification of teleost fishes.</title>
        <authorList>
            <person name="Parey E."/>
            <person name="Louis A."/>
            <person name="Montfort J."/>
            <person name="Bouchez O."/>
            <person name="Roques C."/>
            <person name="Iampietro C."/>
            <person name="Lluch J."/>
            <person name="Castinel A."/>
            <person name="Donnadieu C."/>
            <person name="Desvignes T."/>
            <person name="Floi Bucao C."/>
            <person name="Jouanno E."/>
            <person name="Wen M."/>
            <person name="Mejri S."/>
            <person name="Dirks R."/>
            <person name="Jansen H."/>
            <person name="Henkel C."/>
            <person name="Chen W.J."/>
            <person name="Zahm M."/>
            <person name="Cabau C."/>
            <person name="Klopp C."/>
            <person name="Thompson A.W."/>
            <person name="Robinson-Rechavi M."/>
            <person name="Braasch I."/>
            <person name="Lecointre G."/>
            <person name="Bobe J."/>
            <person name="Postlethwait J.H."/>
            <person name="Berthelot C."/>
            <person name="Roest Crollius H."/>
            <person name="Guiguen Y."/>
        </authorList>
    </citation>
    <scope>NUCLEOTIDE SEQUENCE</scope>
    <source>
        <strain evidence="4">WJC10195</strain>
    </source>
</reference>
<sequence length="189" mass="20398">MTPLLLVGLLTATLAGRGTVLAETTEGPVLGENPGVYAKTTEESMPTHLPTGGDDDDTETDDFTNNEPLGSEEGSGVTVQRELNDVQMSADRKTVPIYKIIIPIVLLALFLVAAVTLVIFLRRRKKKKTIPSDMKEEDALAACDAEMAPTPMFDDDIPSVQELEMEDLQNWAVKTDSAGETSSASEKES</sequence>
<evidence type="ECO:0000313" key="4">
    <source>
        <dbReference type="EMBL" id="KAJ8382690.1"/>
    </source>
</evidence>
<dbReference type="InterPro" id="IPR053087">
    <property type="entry name" value="TMEM154-like"/>
</dbReference>
<comment type="caution">
    <text evidence="4">The sequence shown here is derived from an EMBL/GenBank/DDBJ whole genome shotgun (WGS) entry which is preliminary data.</text>
</comment>
<accession>A0A9Q1GFT8</accession>
<evidence type="ECO:0000256" key="1">
    <source>
        <dbReference type="SAM" id="MobiDB-lite"/>
    </source>
</evidence>
<feature type="chain" id="PRO_5040178202" description="Transmembrane protein 154" evidence="3">
    <location>
        <begin position="23"/>
        <end position="189"/>
    </location>
</feature>
<keyword evidence="2" id="KW-0472">Membrane</keyword>
<feature type="transmembrane region" description="Helical" evidence="2">
    <location>
        <begin position="97"/>
        <end position="121"/>
    </location>
</feature>
<dbReference type="OrthoDB" id="9451445at2759"/>
<dbReference type="PANTHER" id="PTHR36526">
    <property type="entry name" value="TRANSMEMBRANE PROTEIN 154"/>
    <property type="match status" value="1"/>
</dbReference>
<protein>
    <recommendedName>
        <fullName evidence="6">Transmembrane protein 154</fullName>
    </recommendedName>
</protein>
<feature type="compositionally biased region" description="Acidic residues" evidence="1">
    <location>
        <begin position="53"/>
        <end position="64"/>
    </location>
</feature>
<dbReference type="AlphaFoldDB" id="A0A9Q1GFT8"/>
<keyword evidence="3" id="KW-0732">Signal</keyword>
<feature type="region of interest" description="Disordered" evidence="1">
    <location>
        <begin position="40"/>
        <end position="80"/>
    </location>
</feature>
<dbReference type="Proteomes" id="UP001152622">
    <property type="component" value="Chromosome 1"/>
</dbReference>
<keyword evidence="2" id="KW-1133">Transmembrane helix</keyword>
<organism evidence="4 5">
    <name type="scientific">Synaphobranchus kaupii</name>
    <name type="common">Kaup's arrowtooth eel</name>
    <dbReference type="NCBI Taxonomy" id="118154"/>
    <lineage>
        <taxon>Eukaryota</taxon>
        <taxon>Metazoa</taxon>
        <taxon>Chordata</taxon>
        <taxon>Craniata</taxon>
        <taxon>Vertebrata</taxon>
        <taxon>Euteleostomi</taxon>
        <taxon>Actinopterygii</taxon>
        <taxon>Neopterygii</taxon>
        <taxon>Teleostei</taxon>
        <taxon>Anguilliformes</taxon>
        <taxon>Synaphobranchidae</taxon>
        <taxon>Synaphobranchus</taxon>
    </lineage>
</organism>
<dbReference type="InterPro" id="IPR028064">
    <property type="entry name" value="TMEM154"/>
</dbReference>
<evidence type="ECO:0000256" key="2">
    <source>
        <dbReference type="SAM" id="Phobius"/>
    </source>
</evidence>
<evidence type="ECO:0008006" key="6">
    <source>
        <dbReference type="Google" id="ProtNLM"/>
    </source>
</evidence>
<evidence type="ECO:0000256" key="3">
    <source>
        <dbReference type="SAM" id="SignalP"/>
    </source>
</evidence>
<name>A0A9Q1GFT8_SYNKA</name>
<dbReference type="PANTHER" id="PTHR36526:SF1">
    <property type="entry name" value="TRANSMEMBRANE PROTEIN 154"/>
    <property type="match status" value="1"/>
</dbReference>
<dbReference type="EMBL" id="JAINUF010000001">
    <property type="protein sequence ID" value="KAJ8382690.1"/>
    <property type="molecule type" value="Genomic_DNA"/>
</dbReference>
<evidence type="ECO:0000313" key="5">
    <source>
        <dbReference type="Proteomes" id="UP001152622"/>
    </source>
</evidence>
<dbReference type="Pfam" id="PF15102">
    <property type="entry name" value="TMEM154"/>
    <property type="match status" value="1"/>
</dbReference>